<evidence type="ECO:0000256" key="6">
    <source>
        <dbReference type="SAM" id="Phobius"/>
    </source>
</evidence>
<dbReference type="PANTHER" id="PTHR34218:SF4">
    <property type="entry name" value="ACYL-HOMOSERINE LACTONE ACYLASE QUIP"/>
    <property type="match status" value="1"/>
</dbReference>
<keyword evidence="5" id="KW-0106">Calcium</keyword>
<dbReference type="InterPro" id="IPR014395">
    <property type="entry name" value="Pen/GL7ACA/AHL_acylase"/>
</dbReference>
<dbReference type="GO" id="GO:0017000">
    <property type="term" value="P:antibiotic biosynthetic process"/>
    <property type="evidence" value="ECO:0007669"/>
    <property type="project" value="InterPro"/>
</dbReference>
<protein>
    <submittedName>
        <fullName evidence="7">Penicillin acylase family protein</fullName>
    </submittedName>
</protein>
<evidence type="ECO:0000313" key="7">
    <source>
        <dbReference type="EMBL" id="TQV69253.1"/>
    </source>
</evidence>
<sequence>MGRIILWMIRGIAALVVIAVLLSGMVYYLASQSLPDYDVTRETPGITAPVEIVRNNANIPHILGENDSDVFFGLGYAHAQDRLWQMIIMRRTVQGRLSEVFGRRTLKTDELLRRLDLYNLARASLEYQDDDTKMALEAYASGVNAYLSRVNTEALGRGAPEFFLFSNEISPWQPADSLAILKLMGLQLAGHLEDEVLRARVSLTLPEDRVRDILPDMPGHGIAALPEYASFFDQAAPQFASLGEQDRPAMWPSPRRGFAGASNGWAAAPTRSAAGGTLLANDPHLGFSAPAIWYLARLELQTGGVIGGTIPGMPLILAGRSDSFGYGITSSYLDDQDLHLEQLNPDNPDEIRTPDGFTPITTRASIVRIKDEAPITLTLQWTPNGPILPPEMYDLGLITPVGHAMSLSWTLLTEKDRSMSAGIGLMRAKTVMEGIAAGADYVAPSQTLTMVDKDSIAMKVIGVMPGRNPRNQTQGRIPSPAWNAVNLWGTPLSYSANPKFVQPTGGIVGNTNNKIIDRPFPEHMSFNWGDSQRIQRWQRLMQAREVHTRDSFIEAQLDTVSVTARTLLPLVAADLWFTGEAAPAGTQDRNRQDALTLLANWNGEMNEHMPEPLIYSAWMRALQSRLIRDELGPLATAFKHVDPVFVERVYRDVDTASVWCDVIQSAARETCSDIALVALDDALLWLSENARGKQESLRWGDYHLAVHKHATLGEVPFLKWFVNIRQSTSGGDNTLLRGLTSGVGKNPFQNVHGAAYRGIYDFSDPDSSLFVISTGQSGHPLSRHYDDLGELWRRGEFTPMSLDPELARAAAVGITHLIPIN</sequence>
<dbReference type="GO" id="GO:0046872">
    <property type="term" value="F:metal ion binding"/>
    <property type="evidence" value="ECO:0007669"/>
    <property type="project" value="UniProtKB-KW"/>
</dbReference>
<dbReference type="PIRSF" id="PIRSF001227">
    <property type="entry name" value="Pen_acylase"/>
    <property type="match status" value="1"/>
</dbReference>
<comment type="cofactor">
    <cofactor evidence="5">
        <name>Ca(2+)</name>
        <dbReference type="ChEBI" id="CHEBI:29108"/>
    </cofactor>
    <text evidence="5">Binds 1 Ca(2+) ion per dimer.</text>
</comment>
<gene>
    <name evidence="7" type="ORF">FIL88_06775</name>
</gene>
<dbReference type="InterPro" id="IPR043146">
    <property type="entry name" value="Penicillin_amidase_N_B-knob"/>
</dbReference>
<dbReference type="InterPro" id="IPR002692">
    <property type="entry name" value="S45"/>
</dbReference>
<feature type="binding site" evidence="5">
    <location>
        <position position="337"/>
    </location>
    <ligand>
        <name>Ca(2+)</name>
        <dbReference type="ChEBI" id="CHEBI:29108"/>
    </ligand>
</feature>
<dbReference type="Gene3D" id="1.10.1400.10">
    <property type="match status" value="1"/>
</dbReference>
<dbReference type="InterPro" id="IPR023343">
    <property type="entry name" value="Penicillin_amidase_dom1"/>
</dbReference>
<keyword evidence="8" id="KW-1185">Reference proteome</keyword>
<evidence type="ECO:0000256" key="3">
    <source>
        <dbReference type="ARBA" id="ARBA00023145"/>
    </source>
</evidence>
<proteinExistence type="inferred from homology"/>
<dbReference type="CDD" id="cd03747">
    <property type="entry name" value="Ntn_PGA_like"/>
    <property type="match status" value="1"/>
</dbReference>
<dbReference type="Pfam" id="PF01804">
    <property type="entry name" value="Penicil_amidase"/>
    <property type="match status" value="1"/>
</dbReference>
<feature type="binding site" evidence="5">
    <location>
        <position position="334"/>
    </location>
    <ligand>
        <name>Ca(2+)</name>
        <dbReference type="ChEBI" id="CHEBI:29108"/>
    </ligand>
</feature>
<name>A0A545SWB0_9RHOB</name>
<dbReference type="InterPro" id="IPR029055">
    <property type="entry name" value="Ntn_hydrolases_N"/>
</dbReference>
<dbReference type="GO" id="GO:0016811">
    <property type="term" value="F:hydrolase activity, acting on carbon-nitrogen (but not peptide) bonds, in linear amides"/>
    <property type="evidence" value="ECO:0007669"/>
    <property type="project" value="InterPro"/>
</dbReference>
<dbReference type="EMBL" id="VICH01000004">
    <property type="protein sequence ID" value="TQV69253.1"/>
    <property type="molecule type" value="Genomic_DNA"/>
</dbReference>
<keyword evidence="6" id="KW-0472">Membrane</keyword>
<dbReference type="Gene3D" id="1.10.439.10">
    <property type="entry name" value="Penicillin Amidohydrolase, domain 1"/>
    <property type="match status" value="1"/>
</dbReference>
<evidence type="ECO:0000256" key="4">
    <source>
        <dbReference type="PIRSR" id="PIRSR001227-1"/>
    </source>
</evidence>
<reference evidence="7 8" key="1">
    <citation type="submission" date="2019-06" db="EMBL/GenBank/DDBJ databases">
        <title>A novel species of marine bacteria.</title>
        <authorList>
            <person name="Wang Y."/>
        </authorList>
    </citation>
    <scope>NUCLEOTIDE SEQUENCE [LARGE SCALE GENOMIC DNA]</scope>
    <source>
        <strain evidence="7 8">MA1-10</strain>
    </source>
</reference>
<dbReference type="Gene3D" id="3.60.20.10">
    <property type="entry name" value="Glutamine Phosphoribosylpyrophosphate, subunit 1, domain 1"/>
    <property type="match status" value="1"/>
</dbReference>
<keyword evidence="6" id="KW-1133">Transmembrane helix</keyword>
<keyword evidence="2" id="KW-0378">Hydrolase</keyword>
<feature type="transmembrane region" description="Helical" evidence="6">
    <location>
        <begin position="12"/>
        <end position="30"/>
    </location>
</feature>
<dbReference type="InterPro" id="IPR043147">
    <property type="entry name" value="Penicillin_amidase_A-knob"/>
</dbReference>
<dbReference type="Gene3D" id="2.30.120.10">
    <property type="match status" value="1"/>
</dbReference>
<dbReference type="RefSeq" id="WP_142853005.1">
    <property type="nucleotide sequence ID" value="NZ_FXWW01000001.1"/>
</dbReference>
<dbReference type="PANTHER" id="PTHR34218">
    <property type="entry name" value="PEPTIDASE S45 PENICILLIN AMIDASE"/>
    <property type="match status" value="1"/>
</dbReference>
<keyword evidence="3" id="KW-0865">Zymogen</keyword>
<evidence type="ECO:0000256" key="1">
    <source>
        <dbReference type="ARBA" id="ARBA00006586"/>
    </source>
</evidence>
<feature type="binding site" evidence="5">
    <location>
        <position position="195"/>
    </location>
    <ligand>
        <name>Ca(2+)</name>
        <dbReference type="ChEBI" id="CHEBI:29108"/>
    </ligand>
</feature>
<dbReference type="Proteomes" id="UP000315816">
    <property type="component" value="Unassembled WGS sequence"/>
</dbReference>
<dbReference type="AlphaFoldDB" id="A0A545SWB0"/>
<dbReference type="OrthoDB" id="9760084at2"/>
<comment type="similarity">
    <text evidence="1">Belongs to the peptidase S45 family.</text>
</comment>
<keyword evidence="6" id="KW-0812">Transmembrane</keyword>
<dbReference type="SUPFAM" id="SSF56235">
    <property type="entry name" value="N-terminal nucleophile aminohydrolases (Ntn hydrolases)"/>
    <property type="match status" value="1"/>
</dbReference>
<organism evidence="7 8">
    <name type="scientific">Aliiroseovarius halocynthiae</name>
    <dbReference type="NCBI Taxonomy" id="985055"/>
    <lineage>
        <taxon>Bacteria</taxon>
        <taxon>Pseudomonadati</taxon>
        <taxon>Pseudomonadota</taxon>
        <taxon>Alphaproteobacteria</taxon>
        <taxon>Rhodobacterales</taxon>
        <taxon>Paracoccaceae</taxon>
        <taxon>Aliiroseovarius</taxon>
    </lineage>
</organism>
<evidence type="ECO:0000256" key="2">
    <source>
        <dbReference type="ARBA" id="ARBA00022801"/>
    </source>
</evidence>
<evidence type="ECO:0000313" key="8">
    <source>
        <dbReference type="Proteomes" id="UP000315816"/>
    </source>
</evidence>
<accession>A0A545SWB0</accession>
<keyword evidence="5" id="KW-0479">Metal-binding</keyword>
<comment type="caution">
    <text evidence="7">The sequence shown here is derived from an EMBL/GenBank/DDBJ whole genome shotgun (WGS) entry which is preliminary data.</text>
</comment>
<evidence type="ECO:0000256" key="5">
    <source>
        <dbReference type="PIRSR" id="PIRSR001227-2"/>
    </source>
</evidence>
<feature type="active site" description="Nucleophile" evidence="4">
    <location>
        <position position="262"/>
    </location>
</feature>